<organism evidence="1 2">
    <name type="scientific">Flagellimonas iocasae</name>
    <dbReference type="NCBI Taxonomy" id="2055905"/>
    <lineage>
        <taxon>Bacteria</taxon>
        <taxon>Pseudomonadati</taxon>
        <taxon>Bacteroidota</taxon>
        <taxon>Flavobacteriia</taxon>
        <taxon>Flavobacteriales</taxon>
        <taxon>Flavobacteriaceae</taxon>
        <taxon>Flagellimonas</taxon>
    </lineage>
</organism>
<proteinExistence type="predicted"/>
<accession>A0ABW4XWA4</accession>
<name>A0ABW4XWA4_9FLAO</name>
<dbReference type="RefSeq" id="WP_379830015.1">
    <property type="nucleotide sequence ID" value="NZ_JBHUHU010000001.1"/>
</dbReference>
<dbReference type="Gene3D" id="3.30.1460.10">
    <property type="match status" value="1"/>
</dbReference>
<comment type="caution">
    <text evidence="1">The sequence shown here is derived from an EMBL/GenBank/DDBJ whole genome shotgun (WGS) entry which is preliminary data.</text>
</comment>
<gene>
    <name evidence="1" type="ORF">ACFSJE_05750</name>
</gene>
<dbReference type="SUPFAM" id="SSF69635">
    <property type="entry name" value="Type III secretory system chaperone-like"/>
    <property type="match status" value="1"/>
</dbReference>
<evidence type="ECO:0000313" key="1">
    <source>
        <dbReference type="EMBL" id="MFD2099269.1"/>
    </source>
</evidence>
<evidence type="ECO:0000313" key="2">
    <source>
        <dbReference type="Proteomes" id="UP001597342"/>
    </source>
</evidence>
<dbReference type="EMBL" id="JBHUHU010000001">
    <property type="protein sequence ID" value="MFD2099269.1"/>
    <property type="molecule type" value="Genomic_DNA"/>
</dbReference>
<evidence type="ECO:0008006" key="3">
    <source>
        <dbReference type="Google" id="ProtNLM"/>
    </source>
</evidence>
<sequence>MKNVLPRFERPIKSKDSPRMDVSYWSKAMDAYDAKNYRLALIETINYINSKVLEGKSIDDDIQIVQGQGSAEIQMSITKDTFTLKAPFVKITEKTNKVALYRRVSEINFSPLTLTQIRLKDNELWFEYETPISLCQPYKVYDVLREISVYSDHYDDEFIEKYKADFYHELKVTALSESEKEKVWEQISDILEDYRNYSAYFKEKRWNDFQWDIIVLSILKIVNMPCVHGTLRTKLEEYVNNLFNGQIDFNHRIDKGVNFMQKLLDKPKEEFFQDIYHAETLISLKWRSSTEIVQNHVKNMEKYVNQYIKENNNMMLCYYLQYSFLKMIYDYNLEEHHQDAIYHVLEEVSGKELHEARPILLTTYHDFLNGAAGNTIVGSPASSSKNSKGFFAKLFS</sequence>
<keyword evidence="2" id="KW-1185">Reference proteome</keyword>
<reference evidence="2" key="1">
    <citation type="journal article" date="2019" name="Int. J. Syst. Evol. Microbiol.">
        <title>The Global Catalogue of Microorganisms (GCM) 10K type strain sequencing project: providing services to taxonomists for standard genome sequencing and annotation.</title>
        <authorList>
            <consortium name="The Broad Institute Genomics Platform"/>
            <consortium name="The Broad Institute Genome Sequencing Center for Infectious Disease"/>
            <person name="Wu L."/>
            <person name="Ma J."/>
        </authorList>
    </citation>
    <scope>NUCLEOTIDE SEQUENCE [LARGE SCALE GENOMIC DNA]</scope>
    <source>
        <strain evidence="2">JCM 3389</strain>
    </source>
</reference>
<dbReference type="Proteomes" id="UP001597342">
    <property type="component" value="Unassembled WGS sequence"/>
</dbReference>
<protein>
    <recommendedName>
        <fullName evidence="3">YbjN domain-containing protein</fullName>
    </recommendedName>
</protein>